<feature type="coiled-coil region" evidence="1">
    <location>
        <begin position="74"/>
        <end position="126"/>
    </location>
</feature>
<proteinExistence type="predicted"/>
<dbReference type="Proteomes" id="UP000260780">
    <property type="component" value="Unassembled WGS sequence"/>
</dbReference>
<dbReference type="EMBL" id="QSTF01000007">
    <property type="protein sequence ID" value="RGM41619.1"/>
    <property type="molecule type" value="Genomic_DNA"/>
</dbReference>
<comment type="caution">
    <text evidence="3">The sequence shown here is derived from an EMBL/GenBank/DDBJ whole genome shotgun (WGS) entry which is preliminary data.</text>
</comment>
<evidence type="ECO:0000313" key="3">
    <source>
        <dbReference type="EMBL" id="RGM41619.1"/>
    </source>
</evidence>
<protein>
    <submittedName>
        <fullName evidence="3">Uncharacterized protein</fullName>
    </submittedName>
</protein>
<organism evidence="3 4">
    <name type="scientific">Phocaeicola plebeius</name>
    <dbReference type="NCBI Taxonomy" id="310297"/>
    <lineage>
        <taxon>Bacteria</taxon>
        <taxon>Pseudomonadati</taxon>
        <taxon>Bacteroidota</taxon>
        <taxon>Bacteroidia</taxon>
        <taxon>Bacteroidales</taxon>
        <taxon>Bacteroidaceae</taxon>
        <taxon>Phocaeicola</taxon>
    </lineage>
</organism>
<gene>
    <name evidence="3" type="ORF">DXC17_04740</name>
</gene>
<reference evidence="3 4" key="1">
    <citation type="submission" date="2018-08" db="EMBL/GenBank/DDBJ databases">
        <title>A genome reference for cultivated species of the human gut microbiota.</title>
        <authorList>
            <person name="Zou Y."/>
            <person name="Xue W."/>
            <person name="Luo G."/>
        </authorList>
    </citation>
    <scope>NUCLEOTIDE SEQUENCE [LARGE SCALE GENOMIC DNA]</scope>
    <source>
        <strain evidence="3 4">OM08-14</strain>
    </source>
</reference>
<accession>A0A3E4WHE4</accession>
<feature type="compositionally biased region" description="Basic and acidic residues" evidence="2">
    <location>
        <begin position="193"/>
        <end position="206"/>
    </location>
</feature>
<sequence>MAIIKDYEPEELKFVLPEAVREQFPLELHFENAESEKDILKAVNEHFNALFPENEMALRYMDDVEKSDLRGKYCKLVEQELPEAENALLNAKEEAKRIKTDAEERLNSLSKQIKDYAAKVQEGTDEKKLPATKTFRIALNGYFLYYSILNGKVVLAKSEKIPSYDKSSLWAQEDKNRVAMMELFGLDFPAPEKPSDEEFDKEHDMLPDNDGEVMGEEEFNDAVGDE</sequence>
<feature type="compositionally biased region" description="Acidic residues" evidence="2">
    <location>
        <begin position="207"/>
        <end position="226"/>
    </location>
</feature>
<name>A0A3E4WHE4_9BACT</name>
<evidence type="ECO:0000256" key="2">
    <source>
        <dbReference type="SAM" id="MobiDB-lite"/>
    </source>
</evidence>
<evidence type="ECO:0000313" key="4">
    <source>
        <dbReference type="Proteomes" id="UP000260780"/>
    </source>
</evidence>
<dbReference type="RefSeq" id="WP_117747527.1">
    <property type="nucleotide sequence ID" value="NZ_JAQCSP010000004.1"/>
</dbReference>
<keyword evidence="1" id="KW-0175">Coiled coil</keyword>
<feature type="region of interest" description="Disordered" evidence="2">
    <location>
        <begin position="189"/>
        <end position="226"/>
    </location>
</feature>
<dbReference type="AlphaFoldDB" id="A0A3E4WHE4"/>
<evidence type="ECO:0000256" key="1">
    <source>
        <dbReference type="SAM" id="Coils"/>
    </source>
</evidence>